<accession>A0ABT0XL27</accession>
<dbReference type="RefSeq" id="WP_251609412.1">
    <property type="nucleotide sequence ID" value="NZ_JAMQJY010000002.1"/>
</dbReference>
<evidence type="ECO:0000256" key="1">
    <source>
        <dbReference type="SAM" id="Phobius"/>
    </source>
</evidence>
<reference evidence="2" key="1">
    <citation type="submission" date="2022-06" db="EMBL/GenBank/DDBJ databases">
        <title>Alkalicoccobacillus porphyridii sp. nov., isolated from a marine red alga, Porphyridium purpureum and reclassification of Shouchella plakortidis and Shouchella gibsonii as Alkalicoccobacillus plakortidis comb. nov. and Alkalicoccobacillus gibsonii comb. nov.</title>
        <authorList>
            <person name="Kim K.H."/>
            <person name="Lee J.K."/>
            <person name="Han D.M."/>
            <person name="Baek J.H."/>
            <person name="Jeon C.O."/>
        </authorList>
    </citation>
    <scope>NUCLEOTIDE SEQUENCE</scope>
    <source>
        <strain evidence="2">DSM 19153</strain>
    </source>
</reference>
<keyword evidence="1" id="KW-0472">Membrane</keyword>
<evidence type="ECO:0000313" key="2">
    <source>
        <dbReference type="EMBL" id="MCM2676614.1"/>
    </source>
</evidence>
<evidence type="ECO:0000313" key="3">
    <source>
        <dbReference type="Proteomes" id="UP001203665"/>
    </source>
</evidence>
<feature type="transmembrane region" description="Helical" evidence="1">
    <location>
        <begin position="61"/>
        <end position="85"/>
    </location>
</feature>
<sequence>MSLGRLFLISVGLALLSVFITPPHRFVMEHGMTISYGFPVKFMEYYSSNGEEPARWELFTFIQTSLQIGELLICAAYYFFVFLIIKLFRDKFKKDREEELGHEQ</sequence>
<gene>
    <name evidence="2" type="ORF">NDM98_14815</name>
</gene>
<organism evidence="2 3">
    <name type="scientific">Alkalicoccobacillus plakortidis</name>
    <dbReference type="NCBI Taxonomy" id="444060"/>
    <lineage>
        <taxon>Bacteria</taxon>
        <taxon>Bacillati</taxon>
        <taxon>Bacillota</taxon>
        <taxon>Bacilli</taxon>
        <taxon>Bacillales</taxon>
        <taxon>Bacillaceae</taxon>
        <taxon>Alkalicoccobacillus</taxon>
    </lineage>
</organism>
<proteinExistence type="predicted"/>
<keyword evidence="1" id="KW-1133">Transmembrane helix</keyword>
<keyword evidence="1" id="KW-0812">Transmembrane</keyword>
<comment type="caution">
    <text evidence="2">The sequence shown here is derived from an EMBL/GenBank/DDBJ whole genome shotgun (WGS) entry which is preliminary data.</text>
</comment>
<dbReference type="Proteomes" id="UP001203665">
    <property type="component" value="Unassembled WGS sequence"/>
</dbReference>
<keyword evidence="3" id="KW-1185">Reference proteome</keyword>
<protein>
    <submittedName>
        <fullName evidence="2">Uncharacterized protein</fullName>
    </submittedName>
</protein>
<name>A0ABT0XL27_9BACI</name>
<dbReference type="EMBL" id="JAMQJY010000002">
    <property type="protein sequence ID" value="MCM2676614.1"/>
    <property type="molecule type" value="Genomic_DNA"/>
</dbReference>